<organism evidence="2 3">
    <name type="scientific">Tetranychus urticae</name>
    <name type="common">Two-spotted spider mite</name>
    <dbReference type="NCBI Taxonomy" id="32264"/>
    <lineage>
        <taxon>Eukaryota</taxon>
        <taxon>Metazoa</taxon>
        <taxon>Ecdysozoa</taxon>
        <taxon>Arthropoda</taxon>
        <taxon>Chelicerata</taxon>
        <taxon>Arachnida</taxon>
        <taxon>Acari</taxon>
        <taxon>Acariformes</taxon>
        <taxon>Trombidiformes</taxon>
        <taxon>Prostigmata</taxon>
        <taxon>Eleutherengona</taxon>
        <taxon>Raphignathae</taxon>
        <taxon>Tetranychoidea</taxon>
        <taxon>Tetranychidae</taxon>
        <taxon>Tetranychus</taxon>
    </lineage>
</organism>
<keyword evidence="1" id="KW-0812">Transmembrane</keyword>
<feature type="transmembrane region" description="Helical" evidence="1">
    <location>
        <begin position="12"/>
        <end position="31"/>
    </location>
</feature>
<proteinExistence type="predicted"/>
<evidence type="ECO:0000256" key="1">
    <source>
        <dbReference type="SAM" id="Phobius"/>
    </source>
</evidence>
<keyword evidence="1" id="KW-1133">Transmembrane helix</keyword>
<dbReference type="Proteomes" id="UP000015104">
    <property type="component" value="Unassembled WGS sequence"/>
</dbReference>
<evidence type="ECO:0000313" key="3">
    <source>
        <dbReference type="Proteomes" id="UP000015104"/>
    </source>
</evidence>
<dbReference type="EnsemblMetazoa" id="tetur14g01650.1">
    <property type="protein sequence ID" value="tetur14g01650.1"/>
    <property type="gene ID" value="tetur14g01650"/>
</dbReference>
<keyword evidence="1" id="KW-0472">Membrane</keyword>
<feature type="transmembrane region" description="Helical" evidence="1">
    <location>
        <begin position="95"/>
        <end position="113"/>
    </location>
</feature>
<keyword evidence="3" id="KW-1185">Reference proteome</keyword>
<dbReference type="HOGENOM" id="CLU_2041035_0_0_1"/>
<reference evidence="3" key="1">
    <citation type="submission" date="2011-08" db="EMBL/GenBank/DDBJ databases">
        <authorList>
            <person name="Rombauts S."/>
        </authorList>
    </citation>
    <scope>NUCLEOTIDE SEQUENCE</scope>
    <source>
        <strain evidence="3">London</strain>
    </source>
</reference>
<dbReference type="EMBL" id="CAEY01000210">
    <property type="status" value="NOT_ANNOTATED_CDS"/>
    <property type="molecule type" value="Genomic_DNA"/>
</dbReference>
<protein>
    <submittedName>
        <fullName evidence="2">Uncharacterized protein</fullName>
    </submittedName>
</protein>
<sequence length="121" mass="13197">MASPKDIVATVLKFAIMIISIIILVKLTVDLVQHGKNFKTEQIIYYVCTYVVLLFALFGAWKEEFIYLVIAGVALILDLAFSWGADAGIAVNNSLVVALTVLVCVMAALLKFFNARSVAVV</sequence>
<accession>T1KL95</accession>
<name>T1KL95_TETUR</name>
<reference evidence="2" key="2">
    <citation type="submission" date="2015-06" db="UniProtKB">
        <authorList>
            <consortium name="EnsemblMetazoa"/>
        </authorList>
    </citation>
    <scope>IDENTIFICATION</scope>
</reference>
<evidence type="ECO:0000313" key="2">
    <source>
        <dbReference type="EnsemblMetazoa" id="tetur14g01650.1"/>
    </source>
</evidence>
<feature type="transmembrane region" description="Helical" evidence="1">
    <location>
        <begin position="43"/>
        <end position="59"/>
    </location>
</feature>
<feature type="transmembrane region" description="Helical" evidence="1">
    <location>
        <begin position="65"/>
        <end position="83"/>
    </location>
</feature>
<dbReference type="AlphaFoldDB" id="T1KL95"/>